<feature type="compositionally biased region" description="Gly residues" evidence="1">
    <location>
        <begin position="71"/>
        <end position="90"/>
    </location>
</feature>
<feature type="compositionally biased region" description="Polar residues" evidence="1">
    <location>
        <begin position="108"/>
        <end position="119"/>
    </location>
</feature>
<gene>
    <name evidence="4" type="ORF">G4Z16_16540</name>
</gene>
<evidence type="ECO:0000313" key="4">
    <source>
        <dbReference type="EMBL" id="QPP05023.1"/>
    </source>
</evidence>
<name>A0A7T1T265_9ACTN</name>
<evidence type="ECO:0008006" key="6">
    <source>
        <dbReference type="Google" id="ProtNLM"/>
    </source>
</evidence>
<dbReference type="AlphaFoldDB" id="A0A7T1T265"/>
<keyword evidence="2" id="KW-0472">Membrane</keyword>
<proteinExistence type="predicted"/>
<feature type="region of interest" description="Disordered" evidence="1">
    <location>
        <begin position="21"/>
        <end position="123"/>
    </location>
</feature>
<organism evidence="4 5">
    <name type="scientific">Streptomyces bathyalis</name>
    <dbReference type="NCBI Taxonomy" id="2710756"/>
    <lineage>
        <taxon>Bacteria</taxon>
        <taxon>Bacillati</taxon>
        <taxon>Actinomycetota</taxon>
        <taxon>Actinomycetes</taxon>
        <taxon>Kitasatosporales</taxon>
        <taxon>Streptomycetaceae</taxon>
        <taxon>Streptomyces</taxon>
    </lineage>
</organism>
<feature type="transmembrane region" description="Helical" evidence="2">
    <location>
        <begin position="126"/>
        <end position="145"/>
    </location>
</feature>
<keyword evidence="2" id="KW-1133">Transmembrane helix</keyword>
<evidence type="ECO:0000313" key="5">
    <source>
        <dbReference type="Proteomes" id="UP000595046"/>
    </source>
</evidence>
<keyword evidence="2" id="KW-0812">Transmembrane</keyword>
<reference evidence="5" key="1">
    <citation type="submission" date="2020-02" db="EMBL/GenBank/DDBJ databases">
        <title>Streptomyces sp. ASO4wet.</title>
        <authorList>
            <person name="Risdian C."/>
            <person name="Landwehr W."/>
            <person name="Schupp P."/>
            <person name="Wink J."/>
        </authorList>
    </citation>
    <scope>NUCLEOTIDE SEQUENCE [LARGE SCALE GENOMIC DNA]</scope>
    <source>
        <strain evidence="5">ASO4wet</strain>
    </source>
</reference>
<dbReference type="Proteomes" id="UP000595046">
    <property type="component" value="Chromosome"/>
</dbReference>
<keyword evidence="3" id="KW-0732">Signal</keyword>
<feature type="compositionally biased region" description="Basic and acidic residues" evidence="1">
    <location>
        <begin position="40"/>
        <end position="56"/>
    </location>
</feature>
<keyword evidence="5" id="KW-1185">Reference proteome</keyword>
<sequence>MTAVMPCVAAMLVAALTGAVPAPESPADGHGGSSRVSAVVREDTDTTAKSPDDHGTSQDGPAPAAPHRPDAGGGPESGGTGEDAGGGAGVFGTHDLYEPDPGAEEDSAPSSQHPPTTAATGEVSPVLPLGAGMTLIGLGLALIALRLRHL</sequence>
<evidence type="ECO:0000256" key="3">
    <source>
        <dbReference type="SAM" id="SignalP"/>
    </source>
</evidence>
<evidence type="ECO:0000256" key="1">
    <source>
        <dbReference type="SAM" id="MobiDB-lite"/>
    </source>
</evidence>
<evidence type="ECO:0000256" key="2">
    <source>
        <dbReference type="SAM" id="Phobius"/>
    </source>
</evidence>
<feature type="signal peptide" evidence="3">
    <location>
        <begin position="1"/>
        <end position="22"/>
    </location>
</feature>
<feature type="chain" id="PRO_5038765463" description="Gram-positive cocci surface proteins LPxTG domain-containing protein" evidence="3">
    <location>
        <begin position="23"/>
        <end position="150"/>
    </location>
</feature>
<dbReference type="KEGG" id="sbat:G4Z16_16540"/>
<protein>
    <recommendedName>
        <fullName evidence="6">Gram-positive cocci surface proteins LPxTG domain-containing protein</fullName>
    </recommendedName>
</protein>
<accession>A0A7T1T265</accession>
<dbReference type="EMBL" id="CP048882">
    <property type="protein sequence ID" value="QPP05023.1"/>
    <property type="molecule type" value="Genomic_DNA"/>
</dbReference>